<keyword evidence="3" id="KW-1185">Reference proteome</keyword>
<dbReference type="InterPro" id="IPR036568">
    <property type="entry name" value="GGCT-like_sf"/>
</dbReference>
<dbReference type="STRING" id="108003.B1C78_02230"/>
<dbReference type="Gene3D" id="3.10.490.10">
    <property type="entry name" value="Gamma-glutamyl cyclotransferase-like"/>
    <property type="match status" value="1"/>
</dbReference>
<comment type="caution">
    <text evidence="2">The sequence shown here is derived from an EMBL/GenBank/DDBJ whole genome shotgun (WGS) entry which is preliminary data.</text>
</comment>
<dbReference type="InterPro" id="IPR009288">
    <property type="entry name" value="AIG2-like_dom"/>
</dbReference>
<sequence>MAEYLFVYGTLLGEAPDPTVNRVVRQFCEDAGAATVAGRLYRLGWYPGLVPGRGDGSGRISGRLLRVRAPKQCWPVLDAYEGCDPEAPGRSEFVRRKLKVSPASGNADIDAWTYVYTGPLSRGEPIDRWPT</sequence>
<dbReference type="RefSeq" id="WP_077277497.1">
    <property type="nucleotide sequence ID" value="NZ_MVBK01000010.1"/>
</dbReference>
<dbReference type="Pfam" id="PF06094">
    <property type="entry name" value="GGACT"/>
    <property type="match status" value="1"/>
</dbReference>
<dbReference type="SUPFAM" id="SSF110857">
    <property type="entry name" value="Gamma-glutamyl cyclotransferase-like"/>
    <property type="match status" value="1"/>
</dbReference>
<dbReference type="OrthoDB" id="482277at2"/>
<gene>
    <name evidence="2" type="ORF">B1C78_02230</name>
</gene>
<dbReference type="CDD" id="cd06661">
    <property type="entry name" value="GGCT_like"/>
    <property type="match status" value="1"/>
</dbReference>
<evidence type="ECO:0000313" key="3">
    <source>
        <dbReference type="Proteomes" id="UP000189462"/>
    </source>
</evidence>
<dbReference type="InterPro" id="IPR013024">
    <property type="entry name" value="GGCT-like"/>
</dbReference>
<accession>A0A1V3NTT7</accession>
<proteinExistence type="predicted"/>
<organism evidence="2 3">
    <name type="scientific">Thioalkalivibrio denitrificans</name>
    <dbReference type="NCBI Taxonomy" id="108003"/>
    <lineage>
        <taxon>Bacteria</taxon>
        <taxon>Pseudomonadati</taxon>
        <taxon>Pseudomonadota</taxon>
        <taxon>Gammaproteobacteria</taxon>
        <taxon>Chromatiales</taxon>
        <taxon>Ectothiorhodospiraceae</taxon>
        <taxon>Thioalkalivibrio</taxon>
    </lineage>
</organism>
<dbReference type="Proteomes" id="UP000189462">
    <property type="component" value="Unassembled WGS sequence"/>
</dbReference>
<name>A0A1V3NTT7_9GAMM</name>
<reference evidence="2 3" key="1">
    <citation type="submission" date="2017-02" db="EMBL/GenBank/DDBJ databases">
        <title>Genomic diversity within the haloalkaliphilic genus Thioalkalivibrio.</title>
        <authorList>
            <person name="Ahn A.-C."/>
            <person name="Meier-Kolthoff J."/>
            <person name="Overmars L."/>
            <person name="Richter M."/>
            <person name="Woyke T."/>
            <person name="Sorokin D.Y."/>
            <person name="Muyzer G."/>
        </authorList>
    </citation>
    <scope>NUCLEOTIDE SEQUENCE [LARGE SCALE GENOMIC DNA]</scope>
    <source>
        <strain evidence="2 3">ALJD</strain>
    </source>
</reference>
<evidence type="ECO:0000259" key="1">
    <source>
        <dbReference type="Pfam" id="PF06094"/>
    </source>
</evidence>
<protein>
    <recommendedName>
        <fullName evidence="1">Gamma-glutamylcyclotransferase AIG2-like domain-containing protein</fullName>
    </recommendedName>
</protein>
<evidence type="ECO:0000313" key="2">
    <source>
        <dbReference type="EMBL" id="OOG28146.1"/>
    </source>
</evidence>
<dbReference type="AlphaFoldDB" id="A0A1V3NTT7"/>
<feature type="domain" description="Gamma-glutamylcyclotransferase AIG2-like" evidence="1">
    <location>
        <begin position="5"/>
        <end position="119"/>
    </location>
</feature>
<dbReference type="EMBL" id="MVBK01000010">
    <property type="protein sequence ID" value="OOG28146.1"/>
    <property type="molecule type" value="Genomic_DNA"/>
</dbReference>